<feature type="non-terminal residue" evidence="4">
    <location>
        <position position="1"/>
    </location>
</feature>
<gene>
    <name evidence="4" type="ORF">EJB05_34716</name>
</gene>
<comment type="caution">
    <text evidence="4">The sequence shown here is derived from an EMBL/GenBank/DDBJ whole genome shotgun (WGS) entry which is preliminary data.</text>
</comment>
<dbReference type="AlphaFoldDB" id="A0A5J9U4K2"/>
<accession>A0A5J9U4K2</accession>
<dbReference type="EMBL" id="RWGY01000029">
    <property type="protein sequence ID" value="TVU18609.1"/>
    <property type="molecule type" value="Genomic_DNA"/>
</dbReference>
<dbReference type="OrthoDB" id="10689181at2759"/>
<protein>
    <recommendedName>
        <fullName evidence="3">Transposase (putative) gypsy type domain-containing protein</fullName>
    </recommendedName>
</protein>
<reference evidence="4 5" key="1">
    <citation type="journal article" date="2019" name="Sci. Rep.">
        <title>A high-quality genome of Eragrostis curvula grass provides insights into Poaceae evolution and supports new strategies to enhance forage quality.</title>
        <authorList>
            <person name="Carballo J."/>
            <person name="Santos B.A.C.M."/>
            <person name="Zappacosta D."/>
            <person name="Garbus I."/>
            <person name="Selva J.P."/>
            <person name="Gallo C.A."/>
            <person name="Diaz A."/>
            <person name="Albertini E."/>
            <person name="Caccamo M."/>
            <person name="Echenique V."/>
        </authorList>
    </citation>
    <scope>NUCLEOTIDE SEQUENCE [LARGE SCALE GENOMIC DNA]</scope>
    <source>
        <strain evidence="5">cv. Victoria</strain>
        <tissue evidence="4">Leaf</tissue>
    </source>
</reference>
<feature type="region of interest" description="Disordered" evidence="2">
    <location>
        <begin position="1"/>
        <end position="29"/>
    </location>
</feature>
<feature type="region of interest" description="Disordered" evidence="2">
    <location>
        <begin position="349"/>
        <end position="387"/>
    </location>
</feature>
<organism evidence="4 5">
    <name type="scientific">Eragrostis curvula</name>
    <name type="common">weeping love grass</name>
    <dbReference type="NCBI Taxonomy" id="38414"/>
    <lineage>
        <taxon>Eukaryota</taxon>
        <taxon>Viridiplantae</taxon>
        <taxon>Streptophyta</taxon>
        <taxon>Embryophyta</taxon>
        <taxon>Tracheophyta</taxon>
        <taxon>Spermatophyta</taxon>
        <taxon>Magnoliopsida</taxon>
        <taxon>Liliopsida</taxon>
        <taxon>Poales</taxon>
        <taxon>Poaceae</taxon>
        <taxon>PACMAD clade</taxon>
        <taxon>Chloridoideae</taxon>
        <taxon>Eragrostideae</taxon>
        <taxon>Eragrostidinae</taxon>
        <taxon>Eragrostis</taxon>
    </lineage>
</organism>
<feature type="compositionally biased region" description="Basic and acidic residues" evidence="2">
    <location>
        <begin position="303"/>
        <end position="316"/>
    </location>
</feature>
<sequence length="683" mass="75551">MADASSERTPSAPEQQQDDSNSSTSSPTKAQLMVANGEIPKSMDYWKPGELTEEYIAELRRAGWISAFVTTRENTGSECFSFNTTEIPVFESHFICGFNLPPSHFLERVCKYYKIELIHLKPQAITLLSIFSILCECWLGTAPSLDLWRDSWSDFKWRYFVMDDSEKHDIKGKGLLPFHQGWNKSIPIMDDRLERMVAKVTELVKLGLRGEHIVEEFIRRCIFPLQRRDPLAMFVAELPEEIVQKRVWDILEPRCNRNQRIFQHHTVPPTVQKRYDAFYLIDIFGPDPSEGGLQSAMVIDSSSSEKEPKESPKKSSAEAFADDVLNHPRAQDLVEDQNSLDEKGANLKATLLSDDSLEPLLKSKPSSKSKPSKPSPSEASTLPKVQPALKRKLKSLLTTPATSPTELPNIHDTANPGDQVPLSIVFGTLFAGFSHISQIRASQGKQTVGVKRPRVRASGHVGTVVAPASTLPAPSGSSSSELSVFGKIVQDAQAENNQLHLKLSESPSSPALIERDTKISQLEAALVGANQALADLKTAHASEVKTLQDTNNSLATSFEAKLLEEKLALKDQDLQTLQQKVSFVEADKKKLIADREQVVEEGYARCIAGSAYTIALFKHHFPDLDLALLETGFKCDPVQCDVLVDHVNAEADSFVTALKLVPDATPAEEQVPAEETASGDDKE</sequence>
<dbReference type="Proteomes" id="UP000324897">
    <property type="component" value="Chromosome 7"/>
</dbReference>
<keyword evidence="1" id="KW-0175">Coiled coil</keyword>
<evidence type="ECO:0000259" key="3">
    <source>
        <dbReference type="Pfam" id="PF04195"/>
    </source>
</evidence>
<evidence type="ECO:0000256" key="1">
    <source>
        <dbReference type="SAM" id="Coils"/>
    </source>
</evidence>
<dbReference type="PANTHER" id="PTHR33026:SF6">
    <property type="entry name" value="AMINOTRANSFERASE-LIKE PLANT MOBILE DOMAIN-CONTAINING PROTEIN"/>
    <property type="match status" value="1"/>
</dbReference>
<dbReference type="InterPro" id="IPR007321">
    <property type="entry name" value="Transposase_28"/>
</dbReference>
<keyword evidence="5" id="KW-1185">Reference proteome</keyword>
<feature type="domain" description="Transposase (putative) gypsy type" evidence="3">
    <location>
        <begin position="89"/>
        <end position="150"/>
    </location>
</feature>
<evidence type="ECO:0000256" key="2">
    <source>
        <dbReference type="SAM" id="MobiDB-lite"/>
    </source>
</evidence>
<evidence type="ECO:0000313" key="4">
    <source>
        <dbReference type="EMBL" id="TVU18609.1"/>
    </source>
</evidence>
<dbReference type="PANTHER" id="PTHR33026">
    <property type="entry name" value="OS06G0360600 PROTEIN"/>
    <property type="match status" value="1"/>
</dbReference>
<evidence type="ECO:0000313" key="5">
    <source>
        <dbReference type="Proteomes" id="UP000324897"/>
    </source>
</evidence>
<feature type="coiled-coil region" evidence="1">
    <location>
        <begin position="519"/>
        <end position="594"/>
    </location>
</feature>
<feature type="region of interest" description="Disordered" evidence="2">
    <location>
        <begin position="292"/>
        <end position="317"/>
    </location>
</feature>
<proteinExistence type="predicted"/>
<name>A0A5J9U4K2_9POAL</name>
<dbReference type="Gramene" id="TVU18609">
    <property type="protein sequence ID" value="TVU18609"/>
    <property type="gene ID" value="EJB05_34716"/>
</dbReference>
<dbReference type="Pfam" id="PF04195">
    <property type="entry name" value="Transposase_28"/>
    <property type="match status" value="1"/>
</dbReference>